<dbReference type="Proteomes" id="UP001596160">
    <property type="component" value="Unassembled WGS sequence"/>
</dbReference>
<evidence type="ECO:0000313" key="8">
    <source>
        <dbReference type="EMBL" id="MFC5152584.1"/>
    </source>
</evidence>
<gene>
    <name evidence="8" type="ORF">ACFPRH_12635</name>
</gene>
<feature type="transmembrane region" description="Helical" evidence="6">
    <location>
        <begin position="873"/>
        <end position="894"/>
    </location>
</feature>
<feature type="domain" description="ABC3 transporter permease C-terminal" evidence="7">
    <location>
        <begin position="775"/>
        <end position="894"/>
    </location>
</feature>
<sequence length="910" mass="92932">MAARPARRTAAAPWVRTRLRTAPGAALALALLALLTSFLAAAFPRAVDAYESEGLRHELSSAIPQRSVMGLSAAPPEDAAPDEKADALRGARVAEGYREIVAGLPKPLRADAEASAYGARVLAPVPAEDPWLPHLDGGPTVFTLSSQAGLENHSELRFGRLPRAGHTGPTAGRVEAAVTARTAAVLGVKAGSTVHVARDGTEGPLAVTVTGVVEPLRPELGYWDIEPVLHTPAKLWTSGPSPEPYWHGALLLPPEAAPVLLSLEAGSEAYWRLTVDPERLSVRDLPALRAAVASLERGPARAALRESVAEELDAESGLDDLLGRYEDTLTAIGPVVAVGAFGVGTVAAIVLLMSGGLAAARRHGELALLRARGGSLPGTAGRLLAEVAVPVLPATAAGCALAFVLLPGAPATPSLIGAASVALIGCAALPLRAALAHRRPRLPGERADSVRRKPSGRRTVAELTLLVLAVAAALALRRRGAAGGSVDWLVSAAPVLVGIAGALLLVRLYPLPLRLLALTVARRRGAIGFLSLARAGRAPAVTALPLLALLVALTTAAFGGAVLAGVADARDRASLLAVGADARVEAAGEELPKGLADRVREVAGVRDVVKVRREFDIDLLDGDQDIVTLIAVDPGAYARLSAATGHGGFDAGELRAAGGALPAIASPSVAARLGEGASTVAMADGSFSVRVTRVRESTPAMGDGNFLLIDAAGLPVDREPSTLLITGGSVSGPGLKAAVPGSAEVLLRSAERAAFTDSPVQSGAGLLYAVASATGAGYAVLAVLLSLLRAAPERTALLARLRTMGLTRRQSRWLLILENLPQTALAGAGGALVGWAAIVLLAPGVDLARLALAGQGRFDALGPVWLRADAWSLLLPALGVVAVAAGGAAAQAWLTTRRGTTTELRVGDAR</sequence>
<accession>A0ABW0AFW8</accession>
<evidence type="ECO:0000256" key="3">
    <source>
        <dbReference type="ARBA" id="ARBA00022692"/>
    </source>
</evidence>
<evidence type="ECO:0000256" key="4">
    <source>
        <dbReference type="ARBA" id="ARBA00022989"/>
    </source>
</evidence>
<keyword evidence="5 6" id="KW-0472">Membrane</keyword>
<keyword evidence="9" id="KW-1185">Reference proteome</keyword>
<feature type="transmembrane region" description="Helical" evidence="6">
    <location>
        <begin position="456"/>
        <end position="476"/>
    </location>
</feature>
<dbReference type="Pfam" id="PF02687">
    <property type="entry name" value="FtsX"/>
    <property type="match status" value="1"/>
</dbReference>
<feature type="transmembrane region" description="Helical" evidence="6">
    <location>
        <begin position="544"/>
        <end position="567"/>
    </location>
</feature>
<proteinExistence type="predicted"/>
<dbReference type="InterPro" id="IPR003838">
    <property type="entry name" value="ABC3_permease_C"/>
</dbReference>
<organism evidence="8 9">
    <name type="scientific">Streptomyces amakusaensis</name>
    <dbReference type="NCBI Taxonomy" id="67271"/>
    <lineage>
        <taxon>Bacteria</taxon>
        <taxon>Bacillati</taxon>
        <taxon>Actinomycetota</taxon>
        <taxon>Actinomycetes</taxon>
        <taxon>Kitasatosporales</taxon>
        <taxon>Streptomycetaceae</taxon>
        <taxon>Streptomyces</taxon>
    </lineage>
</organism>
<keyword evidence="3 6" id="KW-0812">Transmembrane</keyword>
<feature type="transmembrane region" description="Helical" evidence="6">
    <location>
        <begin position="381"/>
        <end position="409"/>
    </location>
</feature>
<dbReference type="EMBL" id="JBHSKP010000006">
    <property type="protein sequence ID" value="MFC5152584.1"/>
    <property type="molecule type" value="Genomic_DNA"/>
</dbReference>
<feature type="transmembrane region" description="Helical" evidence="6">
    <location>
        <begin position="335"/>
        <end position="360"/>
    </location>
</feature>
<evidence type="ECO:0000313" key="9">
    <source>
        <dbReference type="Proteomes" id="UP001596160"/>
    </source>
</evidence>
<evidence type="ECO:0000256" key="5">
    <source>
        <dbReference type="ARBA" id="ARBA00023136"/>
    </source>
</evidence>
<name>A0ABW0AFW8_9ACTN</name>
<feature type="transmembrane region" description="Helical" evidence="6">
    <location>
        <begin position="813"/>
        <end position="842"/>
    </location>
</feature>
<comment type="subcellular location">
    <subcellularLocation>
        <location evidence="1">Cell membrane</location>
        <topology evidence="1">Multi-pass membrane protein</topology>
    </subcellularLocation>
</comment>
<protein>
    <submittedName>
        <fullName evidence="8">ABC transporter permease</fullName>
    </submittedName>
</protein>
<evidence type="ECO:0000259" key="7">
    <source>
        <dbReference type="Pfam" id="PF02687"/>
    </source>
</evidence>
<feature type="transmembrane region" description="Helical" evidence="6">
    <location>
        <begin position="766"/>
        <end position="792"/>
    </location>
</feature>
<evidence type="ECO:0000256" key="2">
    <source>
        <dbReference type="ARBA" id="ARBA00022475"/>
    </source>
</evidence>
<evidence type="ECO:0000256" key="1">
    <source>
        <dbReference type="ARBA" id="ARBA00004651"/>
    </source>
</evidence>
<reference evidence="9" key="1">
    <citation type="journal article" date="2019" name="Int. J. Syst. Evol. Microbiol.">
        <title>The Global Catalogue of Microorganisms (GCM) 10K type strain sequencing project: providing services to taxonomists for standard genome sequencing and annotation.</title>
        <authorList>
            <consortium name="The Broad Institute Genomics Platform"/>
            <consortium name="The Broad Institute Genome Sequencing Center for Infectious Disease"/>
            <person name="Wu L."/>
            <person name="Ma J."/>
        </authorList>
    </citation>
    <scope>NUCLEOTIDE SEQUENCE [LARGE SCALE GENOMIC DNA]</scope>
    <source>
        <strain evidence="9">PCU 266</strain>
    </source>
</reference>
<comment type="caution">
    <text evidence="8">The sequence shown here is derived from an EMBL/GenBank/DDBJ whole genome shotgun (WGS) entry which is preliminary data.</text>
</comment>
<evidence type="ECO:0000256" key="6">
    <source>
        <dbReference type="SAM" id="Phobius"/>
    </source>
</evidence>
<keyword evidence="2" id="KW-1003">Cell membrane</keyword>
<dbReference type="RefSeq" id="WP_344478018.1">
    <property type="nucleotide sequence ID" value="NZ_BAAASB010000009.1"/>
</dbReference>
<keyword evidence="4 6" id="KW-1133">Transmembrane helix</keyword>
<feature type="transmembrane region" description="Helical" evidence="6">
    <location>
        <begin position="415"/>
        <end position="435"/>
    </location>
</feature>